<comment type="function">
    <text evidence="1">Lipid phosphatase which dephosphorylates phosphatidylglycerophosphate (PGP) to phosphatidylglycerol (PG).</text>
</comment>
<organism evidence="4 5">
    <name type="scientific">Halorhodospira halochloris</name>
    <name type="common">Ectothiorhodospira halochloris</name>
    <dbReference type="NCBI Taxonomy" id="1052"/>
    <lineage>
        <taxon>Bacteria</taxon>
        <taxon>Pseudomonadati</taxon>
        <taxon>Pseudomonadota</taxon>
        <taxon>Gammaproteobacteria</taxon>
        <taxon>Chromatiales</taxon>
        <taxon>Ectothiorhodospiraceae</taxon>
        <taxon>Halorhodospira</taxon>
    </lineage>
</organism>
<dbReference type="Pfam" id="PF04608">
    <property type="entry name" value="PgpA"/>
    <property type="match status" value="1"/>
</dbReference>
<dbReference type="SUPFAM" id="SSF101307">
    <property type="entry name" value="YutG-like"/>
    <property type="match status" value="1"/>
</dbReference>
<sequence length="160" mass="16634">MAAQFKLSNPIHFLALGFGSGLAPIAPGTFGTLAALPLVAVLLWLPVAVYVVGTALALITGVWICAKASEDIGVHDHSAIVWDEIAGFLVAALPLALGLEFVNLLVDVAILFALFRIFDALKPWPISWLDNNLGGGLGIMVDDVAAGGAAAAVFLMLLLF</sequence>
<feature type="transmembrane region" description="Helical" evidence="2">
    <location>
        <begin position="135"/>
        <end position="159"/>
    </location>
</feature>
<accession>A0A0X8X6A7</accession>
<keyword evidence="1" id="KW-1003">Cell membrane</keyword>
<keyword evidence="1" id="KW-0460">Magnesium</keyword>
<dbReference type="EC" id="3.1.3.27" evidence="1"/>
<dbReference type="GO" id="GO:0006655">
    <property type="term" value="P:phosphatidylglycerol biosynthetic process"/>
    <property type="evidence" value="ECO:0007669"/>
    <property type="project" value="UniProtKB-UniPathway"/>
</dbReference>
<dbReference type="OrthoDB" id="9804091at2"/>
<reference evidence="4" key="1">
    <citation type="submission" date="2016-02" db="EMBL/GenBank/DDBJ databases">
        <title>Halorhodospira halochloris DSM-1059 complete genome, version 2.</title>
        <authorList>
            <person name="Tsukatani Y."/>
        </authorList>
    </citation>
    <scope>NUCLEOTIDE SEQUENCE</scope>
    <source>
        <strain evidence="4">DSM 1059</strain>
    </source>
</reference>
<dbReference type="AlphaFoldDB" id="A0A0X8X6A7"/>
<keyword evidence="1" id="KW-0443">Lipid metabolism</keyword>
<dbReference type="InterPro" id="IPR026037">
    <property type="entry name" value="PgpA"/>
</dbReference>
<dbReference type="Proteomes" id="UP000218890">
    <property type="component" value="Chromosome"/>
</dbReference>
<feature type="transmembrane region" description="Helical" evidence="2">
    <location>
        <begin position="12"/>
        <end position="36"/>
    </location>
</feature>
<evidence type="ECO:0000259" key="3">
    <source>
        <dbReference type="Pfam" id="PF04608"/>
    </source>
</evidence>
<evidence type="ECO:0000313" key="5">
    <source>
        <dbReference type="Proteomes" id="UP000218890"/>
    </source>
</evidence>
<keyword evidence="1" id="KW-0442">Lipid degradation</keyword>
<comment type="catalytic activity">
    <reaction evidence="1">
        <text>a 1,2-diacyl-sn-glycero-3-phospho-(1'-sn-glycero-3'-phosphate) + H2O = a 1,2-diacyl-sn-glycero-3-phospho-(1'-sn-glycerol) + phosphate</text>
        <dbReference type="Rhea" id="RHEA:33751"/>
        <dbReference type="ChEBI" id="CHEBI:15377"/>
        <dbReference type="ChEBI" id="CHEBI:43474"/>
        <dbReference type="ChEBI" id="CHEBI:60110"/>
        <dbReference type="ChEBI" id="CHEBI:64716"/>
        <dbReference type="EC" id="3.1.3.27"/>
    </reaction>
</comment>
<dbReference type="KEGG" id="hhk:HH1059_22590"/>
<dbReference type="PANTHER" id="PTHR36305">
    <property type="entry name" value="PHOSPHATIDYLGLYCEROPHOSPHATASE A"/>
    <property type="match status" value="1"/>
</dbReference>
<dbReference type="PANTHER" id="PTHR36305:SF1">
    <property type="entry name" value="PHOSPHATIDYLGLYCEROPHOSPHATASE A"/>
    <property type="match status" value="1"/>
</dbReference>
<dbReference type="InterPro" id="IPR007686">
    <property type="entry name" value="YutG/PgpA"/>
</dbReference>
<dbReference type="GO" id="GO:0046872">
    <property type="term" value="F:metal ion binding"/>
    <property type="evidence" value="ECO:0007669"/>
    <property type="project" value="UniProtKB-KW"/>
</dbReference>
<evidence type="ECO:0000256" key="1">
    <source>
        <dbReference type="PIRNR" id="PIRNR006162"/>
    </source>
</evidence>
<dbReference type="UniPathway" id="UPA00084">
    <property type="reaction ID" value="UER00504"/>
</dbReference>
<evidence type="ECO:0000313" key="4">
    <source>
        <dbReference type="EMBL" id="BAU56326.1"/>
    </source>
</evidence>
<dbReference type="GO" id="GO:0009395">
    <property type="term" value="P:phospholipid catabolic process"/>
    <property type="evidence" value="ECO:0007669"/>
    <property type="project" value="UniProtKB-KW"/>
</dbReference>
<keyword evidence="1" id="KW-0997">Cell inner membrane</keyword>
<comment type="subcellular location">
    <subcellularLocation>
        <location evidence="1">Cell inner membrane</location>
        <topology evidence="1">Multi-pass membrane protein</topology>
    </subcellularLocation>
</comment>
<feature type="transmembrane region" description="Helical" evidence="2">
    <location>
        <begin position="42"/>
        <end position="66"/>
    </location>
</feature>
<keyword evidence="1" id="KW-1208">Phospholipid metabolism</keyword>
<feature type="domain" description="YutG/PgpA" evidence="3">
    <location>
        <begin position="14"/>
        <end position="157"/>
    </location>
</feature>
<protein>
    <recommendedName>
        <fullName evidence="1">Phosphatidylglycerophosphatase A</fullName>
        <ecNumber evidence="1">3.1.3.27</ecNumber>
    </recommendedName>
    <alternativeName>
        <fullName evidence="1">Phosphatidylglycerolphosphate phosphatase A</fullName>
    </alternativeName>
</protein>
<keyword evidence="1 2" id="KW-0472">Membrane</keyword>
<dbReference type="InterPro" id="IPR036681">
    <property type="entry name" value="PgpA-like_sf"/>
</dbReference>
<comment type="cofactor">
    <cofactor evidence="1">
        <name>Mg(2+)</name>
        <dbReference type="ChEBI" id="CHEBI:18420"/>
    </cofactor>
</comment>
<proteinExistence type="predicted"/>
<gene>
    <name evidence="4" type="primary">pgpA</name>
    <name evidence="4" type="ORF">HH1059_22590</name>
</gene>
<dbReference type="GO" id="GO:0008962">
    <property type="term" value="F:phosphatidylglycerophosphatase activity"/>
    <property type="evidence" value="ECO:0007669"/>
    <property type="project" value="UniProtKB-EC"/>
</dbReference>
<dbReference type="GO" id="GO:0005886">
    <property type="term" value="C:plasma membrane"/>
    <property type="evidence" value="ECO:0007669"/>
    <property type="project" value="UniProtKB-SubCell"/>
</dbReference>
<keyword evidence="1" id="KW-0378">Hydrolase</keyword>
<keyword evidence="2" id="KW-1133">Transmembrane helix</keyword>
<keyword evidence="1" id="KW-0595">Phospholipid degradation</keyword>
<dbReference type="EMBL" id="AP017372">
    <property type="protein sequence ID" value="BAU56326.1"/>
    <property type="molecule type" value="Genomic_DNA"/>
</dbReference>
<feature type="transmembrane region" description="Helical" evidence="2">
    <location>
        <begin position="87"/>
        <end position="115"/>
    </location>
</feature>
<keyword evidence="1 2" id="KW-0812">Transmembrane</keyword>
<dbReference type="PIRSF" id="PIRSF006162">
    <property type="entry name" value="PgpA"/>
    <property type="match status" value="1"/>
</dbReference>
<keyword evidence="1" id="KW-0479">Metal-binding</keyword>
<dbReference type="CDD" id="cd06971">
    <property type="entry name" value="PgpA"/>
    <property type="match status" value="1"/>
</dbReference>
<comment type="pathway">
    <text evidence="1">Phospholipid metabolism; phosphatidylglycerol biosynthesis; phosphatidylglycerol from CDP-diacylglycerol: step 2/2.</text>
</comment>
<dbReference type="RefSeq" id="WP_096406042.1">
    <property type="nucleotide sequence ID" value="NZ_AP017372.2"/>
</dbReference>
<evidence type="ECO:0000256" key="2">
    <source>
        <dbReference type="SAM" id="Phobius"/>
    </source>
</evidence>
<keyword evidence="5" id="KW-1185">Reference proteome</keyword>
<name>A0A0X8X6A7_HALHR</name>